<dbReference type="Proteomes" id="UP001589854">
    <property type="component" value="Unassembled WGS sequence"/>
</dbReference>
<dbReference type="RefSeq" id="WP_378937604.1">
    <property type="nucleotide sequence ID" value="NZ_JBHLVO010000026.1"/>
</dbReference>
<proteinExistence type="predicted"/>
<reference evidence="1 2" key="1">
    <citation type="submission" date="2024-09" db="EMBL/GenBank/DDBJ databases">
        <authorList>
            <person name="Sun Q."/>
            <person name="Mori K."/>
        </authorList>
    </citation>
    <scope>NUCLEOTIDE SEQUENCE [LARGE SCALE GENOMIC DNA]</scope>
    <source>
        <strain evidence="1 2">CCM 7228</strain>
    </source>
</reference>
<accession>A0ABV6GJK0</accession>
<organism evidence="1 2">
    <name type="scientific">Metabacillus herbersteinensis</name>
    <dbReference type="NCBI Taxonomy" id="283816"/>
    <lineage>
        <taxon>Bacteria</taxon>
        <taxon>Bacillati</taxon>
        <taxon>Bacillota</taxon>
        <taxon>Bacilli</taxon>
        <taxon>Bacillales</taxon>
        <taxon>Bacillaceae</taxon>
        <taxon>Metabacillus</taxon>
    </lineage>
</organism>
<evidence type="ECO:0000313" key="2">
    <source>
        <dbReference type="Proteomes" id="UP001589854"/>
    </source>
</evidence>
<protein>
    <submittedName>
        <fullName evidence="1">Uncharacterized protein</fullName>
    </submittedName>
</protein>
<name>A0ABV6GJK0_9BACI</name>
<comment type="caution">
    <text evidence="1">The sequence shown here is derived from an EMBL/GenBank/DDBJ whole genome shotgun (WGS) entry which is preliminary data.</text>
</comment>
<sequence length="331" mass="39580">MKKNLFILVILFPFLLSLDSGVYDSSYYAKYQSPEGILFLSYSQHWDENKLEKLYEELLKNNHGEEIDLLQEVRVRGESLDTTPTRGSFHALTNTITLYQGDTYRDPSDYTETLSHEYGHHFSYFHFKSHHFPFSTYHELRKLKEEPIRWDAFWNYTNGHHKWFPQEIIADDYLLLFGPTHKMEKRDVYTNEAFYLRTQHENQEIANVLENKELHDYFEKISGLQVDSNRLIETPELIEFQRNQLIFTSTPRENIAYRLNVTFYNKENKVHKEELYYITSNNENSRVIFDLTNSVNNYSPTYFKFTIDVVDLNTSIGFETKEMMLDNVVKR</sequence>
<keyword evidence="2" id="KW-1185">Reference proteome</keyword>
<dbReference type="EMBL" id="JBHLVO010000026">
    <property type="protein sequence ID" value="MFC0273873.1"/>
    <property type="molecule type" value="Genomic_DNA"/>
</dbReference>
<gene>
    <name evidence="1" type="ORF">ACFFIX_21035</name>
</gene>
<evidence type="ECO:0000313" key="1">
    <source>
        <dbReference type="EMBL" id="MFC0273873.1"/>
    </source>
</evidence>